<dbReference type="Proteomes" id="UP000246996">
    <property type="component" value="Chromosome"/>
</dbReference>
<sequence length="849" mass="98826">MASLRSGSGRDDRELVHIETKQLTLVIKGKPYHEQYEGLQQYRRLDFHETMEFFVSGEDILDVKLFDVDAGELVDWSGGHRPIFFENGVYQLLVVPKTERVLTFYHESPAIRNAVSRVDIGGQAVLMGNLHFPNEVGLSTFEIRDGSRSILDVTIEIFPTKLTYKQDYQILLDEVSEEIYNLAFHFIKRTYQRARAKRDDAPSRSEFFRLMEAHISDFLHAIRHIERQPHHQLSTVHVRVRGDQLGRLDAAGRNDLRKRPHVFRDVKRGIDIGSRTVMPQSGLKAKKELTYDTLENRFVKWMMTRLVEKLRDLFEHVQGKQRRYETEPDPGLLERIQSMIRALETRLRHSFWRPIGRLDRSVMSLVLQMAPGYRDAYQLFLIITRGLALQGKLYRMFVKDVATLYGYWTFLKLGQLLGKKYRLISQNVIQVNRLGLFVHLDKTRSAKRVYEHPYTGERITLTYQPYEGRLPTVPQMPDTVLAIEKKGKDYTFNYIFDAKYRLDFAVSGSSYEKRYGMPGPMEDDINTMHRYRDSLVARRGGPYERTAFGAYVLFPWHDEDSYQAHPLYKSINDVNIGGLPFLPNATRLVEQFIERLIEKNPEELQQEGILPQGIIEEWRSAFDEHVLVGMVPSARHYEAYVKHRFYHIPVKQLKKGWQNARYIALYPKRGAAPQNGVTCFGKITAVNIVKRSAITELPKRSDDEYVRFEVESWHFLQHVIRPVGYGIAVYAMTTLNTLKQAKELPELFMKSSEEIALWRILRRLSDRIRFDLDARYLDQASKITAYRVKNVSIRLESGRLIITNGAKYKTIPADLLRKQPSAVFREVVGMMGEGRMHGHVGMIERQGWV</sequence>
<gene>
    <name evidence="1" type="ORF">C1N76_00250</name>
</gene>
<dbReference type="InterPro" id="IPR007505">
    <property type="entry name" value="PDDEXK_7"/>
</dbReference>
<dbReference type="Pfam" id="PF09823">
    <property type="entry name" value="DUF2357"/>
    <property type="match status" value="1"/>
</dbReference>
<dbReference type="Pfam" id="PF04411">
    <property type="entry name" value="PDDEXK_7"/>
    <property type="match status" value="1"/>
</dbReference>
<evidence type="ECO:0000313" key="2">
    <source>
        <dbReference type="Proteomes" id="UP000246996"/>
    </source>
</evidence>
<protein>
    <submittedName>
        <fullName evidence="1">DUF2357 domain-containing protein</fullName>
    </submittedName>
</protein>
<accession>A0A2Z3N572</accession>
<evidence type="ECO:0000313" key="1">
    <source>
        <dbReference type="EMBL" id="AWO73154.1"/>
    </source>
</evidence>
<name>A0A2Z3N572_GEOTH</name>
<dbReference type="EMBL" id="CP027303">
    <property type="protein sequence ID" value="AWO73154.1"/>
    <property type="molecule type" value="Genomic_DNA"/>
</dbReference>
<proteinExistence type="predicted"/>
<reference evidence="2" key="1">
    <citation type="submission" date="2018-02" db="EMBL/GenBank/DDBJ databases">
        <title>The complete genome of bacterial strain SGAirxxxx.</title>
        <authorList>
            <person name="Schuster S.C."/>
        </authorList>
    </citation>
    <scope>NUCLEOTIDE SEQUENCE [LARGE SCALE GENOMIC DNA]</scope>
    <source>
        <strain evidence="2">SGAir0734</strain>
    </source>
</reference>
<dbReference type="RefSeq" id="WP_021321280.1">
    <property type="nucleotide sequence ID" value="NZ_CP027303.2"/>
</dbReference>
<organism evidence="1 2">
    <name type="scientific">Geobacillus thermoleovorans</name>
    <name type="common">Bacillus thermoleovorans</name>
    <dbReference type="NCBI Taxonomy" id="33941"/>
    <lineage>
        <taxon>Bacteria</taxon>
        <taxon>Bacillati</taxon>
        <taxon>Bacillota</taxon>
        <taxon>Bacilli</taxon>
        <taxon>Bacillales</taxon>
        <taxon>Anoxybacillaceae</taxon>
        <taxon>Geobacillus</taxon>
        <taxon>Geobacillus thermoleovorans group</taxon>
    </lineage>
</organism>
<dbReference type="InterPro" id="IPR018633">
    <property type="entry name" value="DUF2357"/>
</dbReference>
<dbReference type="AlphaFoldDB" id="A0A2Z3N572"/>